<reference evidence="2" key="2">
    <citation type="submission" date="2020-09" db="EMBL/GenBank/DDBJ databases">
        <authorList>
            <person name="Sun Q."/>
            <person name="Zhou Y."/>
        </authorList>
    </citation>
    <scope>NUCLEOTIDE SEQUENCE</scope>
    <source>
        <strain evidence="2">CGMCC 1.15880</strain>
    </source>
</reference>
<protein>
    <submittedName>
        <fullName evidence="2">Uncharacterized protein</fullName>
    </submittedName>
</protein>
<keyword evidence="1" id="KW-0812">Transmembrane</keyword>
<dbReference type="AlphaFoldDB" id="A0A916VQM5"/>
<evidence type="ECO:0000313" key="3">
    <source>
        <dbReference type="Proteomes" id="UP000628017"/>
    </source>
</evidence>
<evidence type="ECO:0000313" key="2">
    <source>
        <dbReference type="EMBL" id="GGA21365.1"/>
    </source>
</evidence>
<feature type="transmembrane region" description="Helical" evidence="1">
    <location>
        <begin position="7"/>
        <end position="28"/>
    </location>
</feature>
<gene>
    <name evidence="2" type="ORF">GCM10011498_22570</name>
</gene>
<feature type="transmembrane region" description="Helical" evidence="1">
    <location>
        <begin position="67"/>
        <end position="87"/>
    </location>
</feature>
<evidence type="ECO:0000256" key="1">
    <source>
        <dbReference type="SAM" id="Phobius"/>
    </source>
</evidence>
<keyword evidence="1" id="KW-0472">Membrane</keyword>
<name>A0A916VQM5_9RHOB</name>
<reference evidence="2" key="1">
    <citation type="journal article" date="2014" name="Int. J. Syst. Evol. Microbiol.">
        <title>Complete genome sequence of Corynebacterium casei LMG S-19264T (=DSM 44701T), isolated from a smear-ripened cheese.</title>
        <authorList>
            <consortium name="US DOE Joint Genome Institute (JGI-PGF)"/>
            <person name="Walter F."/>
            <person name="Albersmeier A."/>
            <person name="Kalinowski J."/>
            <person name="Ruckert C."/>
        </authorList>
    </citation>
    <scope>NUCLEOTIDE SEQUENCE</scope>
    <source>
        <strain evidence="2">CGMCC 1.15880</strain>
    </source>
</reference>
<accession>A0A916VQM5</accession>
<dbReference type="EMBL" id="BMKA01000003">
    <property type="protein sequence ID" value="GGA21365.1"/>
    <property type="molecule type" value="Genomic_DNA"/>
</dbReference>
<keyword evidence="1" id="KW-1133">Transmembrane helix</keyword>
<proteinExistence type="predicted"/>
<organism evidence="2 3">
    <name type="scientific">Neptunicoccus cionae</name>
    <dbReference type="NCBI Taxonomy" id="2035344"/>
    <lineage>
        <taxon>Bacteria</taxon>
        <taxon>Pseudomonadati</taxon>
        <taxon>Pseudomonadota</taxon>
        <taxon>Alphaproteobacteria</taxon>
        <taxon>Rhodobacterales</taxon>
        <taxon>Paracoccaceae</taxon>
        <taxon>Neptunicoccus</taxon>
    </lineage>
</organism>
<keyword evidence="3" id="KW-1185">Reference proteome</keyword>
<sequence>MRLKQILVVLYTLPLMVFLCTTIFAVIADMIGSCAYIDGTITNCTAWGRDYSWMYDTATPVGFMSNWAFLVAWILLGGCTMYALDWLKKRNA</sequence>
<dbReference type="RefSeq" id="WP_188675093.1">
    <property type="nucleotide sequence ID" value="NZ_BMKA01000003.1"/>
</dbReference>
<dbReference type="Proteomes" id="UP000628017">
    <property type="component" value="Unassembled WGS sequence"/>
</dbReference>
<comment type="caution">
    <text evidence="2">The sequence shown here is derived from an EMBL/GenBank/DDBJ whole genome shotgun (WGS) entry which is preliminary data.</text>
</comment>